<keyword evidence="1" id="KW-0812">Transmembrane</keyword>
<dbReference type="Proteomes" id="UP000183200">
    <property type="component" value="Unassembled WGS sequence"/>
</dbReference>
<dbReference type="AlphaFoldDB" id="A0A1G9RJB5"/>
<feature type="transmembrane region" description="Helical" evidence="1">
    <location>
        <begin position="79"/>
        <end position="99"/>
    </location>
</feature>
<feature type="transmembrane region" description="Helical" evidence="1">
    <location>
        <begin position="111"/>
        <end position="136"/>
    </location>
</feature>
<keyword evidence="3" id="KW-1185">Reference proteome</keyword>
<keyword evidence="1" id="KW-1133">Transmembrane helix</keyword>
<proteinExistence type="predicted"/>
<keyword evidence="1" id="KW-0472">Membrane</keyword>
<feature type="transmembrane region" description="Helical" evidence="1">
    <location>
        <begin position="12"/>
        <end position="28"/>
    </location>
</feature>
<dbReference type="RefSeq" id="WP_074605922.1">
    <property type="nucleotide sequence ID" value="NZ_FNGY01000003.1"/>
</dbReference>
<evidence type="ECO:0000313" key="2">
    <source>
        <dbReference type="EMBL" id="SDM23251.1"/>
    </source>
</evidence>
<dbReference type="OrthoDB" id="1376924at2"/>
<evidence type="ECO:0000256" key="1">
    <source>
        <dbReference type="SAM" id="Phobius"/>
    </source>
</evidence>
<name>A0A1G9RJB5_9SPHI</name>
<reference evidence="3" key="1">
    <citation type="submission" date="2016-10" db="EMBL/GenBank/DDBJ databases">
        <authorList>
            <person name="Varghese N."/>
            <person name="Submissions S."/>
        </authorList>
    </citation>
    <scope>NUCLEOTIDE SEQUENCE [LARGE SCALE GENOMIC DNA]</scope>
    <source>
        <strain evidence="3">DSM 19110</strain>
    </source>
</reference>
<evidence type="ECO:0000313" key="3">
    <source>
        <dbReference type="Proteomes" id="UP000183200"/>
    </source>
</evidence>
<dbReference type="EMBL" id="FNGY01000003">
    <property type="protein sequence ID" value="SDM23251.1"/>
    <property type="molecule type" value="Genomic_DNA"/>
</dbReference>
<sequence length="139" mass="15775">MKYAPIKLTPALLFLSTAILSLLIGFWTKKQTIDVNIYDMYYVIGHLGIAVLICLFTGLTGLIYLALERIKRPVKLKMGYWHFWFFMAGLLILVPAFGLKILTDSPYTAPIFVLASILLFFISLVIFVIGLARAFFYAK</sequence>
<protein>
    <submittedName>
        <fullName evidence="2">Cytochrome C and Quinol oxidase polypeptide I</fullName>
    </submittedName>
</protein>
<accession>A0A1G9RJB5</accession>
<gene>
    <name evidence="2" type="ORF">SAMN05421820_103263</name>
</gene>
<organism evidence="2 3">
    <name type="scientific">Pedobacter steynii</name>
    <dbReference type="NCBI Taxonomy" id="430522"/>
    <lineage>
        <taxon>Bacteria</taxon>
        <taxon>Pseudomonadati</taxon>
        <taxon>Bacteroidota</taxon>
        <taxon>Sphingobacteriia</taxon>
        <taxon>Sphingobacteriales</taxon>
        <taxon>Sphingobacteriaceae</taxon>
        <taxon>Pedobacter</taxon>
    </lineage>
</organism>
<dbReference type="Gene3D" id="1.20.210.10">
    <property type="entry name" value="Cytochrome c oxidase-like, subunit I domain"/>
    <property type="match status" value="1"/>
</dbReference>
<feature type="transmembrane region" description="Helical" evidence="1">
    <location>
        <begin position="40"/>
        <end position="67"/>
    </location>
</feature>
<dbReference type="InterPro" id="IPR036927">
    <property type="entry name" value="Cyt_c_oxase-like_su1_sf"/>
</dbReference>